<proteinExistence type="predicted"/>
<gene>
    <name evidence="1" type="ORF">G7058_00160</name>
</gene>
<dbReference type="Proteomes" id="UP000501830">
    <property type="component" value="Chromosome"/>
</dbReference>
<dbReference type="GeneID" id="94551666"/>
<reference evidence="1 2" key="1">
    <citation type="journal article" date="2017" name="Int. J. Syst. Evol. Microbiol.">
        <title>Jeotgalibaca porci sp. nov. and Jeotgalibaca arthritidis sp. nov., isolated from pigs, and emended description of the genus Jeotgalibaca.</title>
        <authorList>
            <person name="Zamora L."/>
            <person name="Perez-Sancho M."/>
            <person name="Dominguez L."/>
            <person name="Fernandez-Garayzabal J.F."/>
            <person name="Vela A.I."/>
        </authorList>
    </citation>
    <scope>NUCLEOTIDE SEQUENCE [LARGE SCALE GENOMIC DNA]</scope>
    <source>
        <strain evidence="1 2">CCUG 69148</strain>
    </source>
</reference>
<organism evidence="1 2">
    <name type="scientific">Jeotgalibaca porci</name>
    <dbReference type="NCBI Taxonomy" id="1868793"/>
    <lineage>
        <taxon>Bacteria</taxon>
        <taxon>Bacillati</taxon>
        <taxon>Bacillota</taxon>
        <taxon>Bacilli</taxon>
        <taxon>Lactobacillales</taxon>
        <taxon>Carnobacteriaceae</taxon>
        <taxon>Jeotgalibaca</taxon>
    </lineage>
</organism>
<protein>
    <submittedName>
        <fullName evidence="1">Uncharacterized protein</fullName>
    </submittedName>
</protein>
<evidence type="ECO:0000313" key="2">
    <source>
        <dbReference type="Proteomes" id="UP000501830"/>
    </source>
</evidence>
<name>A0A6G7WED6_9LACT</name>
<dbReference type="EMBL" id="CP049889">
    <property type="protein sequence ID" value="QIK50611.1"/>
    <property type="molecule type" value="Genomic_DNA"/>
</dbReference>
<accession>A0A6G7WED6</accession>
<evidence type="ECO:0000313" key="1">
    <source>
        <dbReference type="EMBL" id="QIK50611.1"/>
    </source>
</evidence>
<dbReference type="AlphaFoldDB" id="A0A6G7WED6"/>
<sequence>MPKDIRTLCSQHAKEMIYAKYALIRTNKQEKETCDKCKRVGWEYELIKSKRK</sequence>
<keyword evidence="2" id="KW-1185">Reference proteome</keyword>
<dbReference type="RefSeq" id="WP_166061654.1">
    <property type="nucleotide sequence ID" value="NZ_CP049889.1"/>
</dbReference>
<dbReference type="KEGG" id="jpo:G7058_00160"/>